<evidence type="ECO:0000313" key="3">
    <source>
        <dbReference type="RefSeq" id="XP_020093386.1"/>
    </source>
</evidence>
<reference evidence="2" key="1">
    <citation type="journal article" date="2015" name="Nat. Genet.">
        <title>The pineapple genome and the evolution of CAM photosynthesis.</title>
        <authorList>
            <person name="Ming R."/>
            <person name="VanBuren R."/>
            <person name="Wai C.M."/>
            <person name="Tang H."/>
            <person name="Schatz M.C."/>
            <person name="Bowers J.E."/>
            <person name="Lyons E."/>
            <person name="Wang M.L."/>
            <person name="Chen J."/>
            <person name="Biggers E."/>
            <person name="Zhang J."/>
            <person name="Huang L."/>
            <person name="Zhang L."/>
            <person name="Miao W."/>
            <person name="Zhang J."/>
            <person name="Ye Z."/>
            <person name="Miao C."/>
            <person name="Lin Z."/>
            <person name="Wang H."/>
            <person name="Zhou H."/>
            <person name="Yim W.C."/>
            <person name="Priest H.D."/>
            <person name="Zheng C."/>
            <person name="Woodhouse M."/>
            <person name="Edger P.P."/>
            <person name="Guyot R."/>
            <person name="Guo H.B."/>
            <person name="Guo H."/>
            <person name="Zheng G."/>
            <person name="Singh R."/>
            <person name="Sharma A."/>
            <person name="Min X."/>
            <person name="Zheng Y."/>
            <person name="Lee H."/>
            <person name="Gurtowski J."/>
            <person name="Sedlazeck F.J."/>
            <person name="Harkess A."/>
            <person name="McKain M.R."/>
            <person name="Liao Z."/>
            <person name="Fang J."/>
            <person name="Liu J."/>
            <person name="Zhang X."/>
            <person name="Zhang Q."/>
            <person name="Hu W."/>
            <person name="Qin Y."/>
            <person name="Wang K."/>
            <person name="Chen L.Y."/>
            <person name="Shirley N."/>
            <person name="Lin Y.R."/>
            <person name="Liu L.Y."/>
            <person name="Hernandez A.G."/>
            <person name="Wright C.L."/>
            <person name="Bulone V."/>
            <person name="Tuskan G.A."/>
            <person name="Heath K."/>
            <person name="Zee F."/>
            <person name="Moore P.H."/>
            <person name="Sunkar R."/>
            <person name="Leebens-Mack J.H."/>
            <person name="Mockler T."/>
            <person name="Bennetzen J.L."/>
            <person name="Freeling M."/>
            <person name="Sankoff D."/>
            <person name="Paterson A.H."/>
            <person name="Zhu X."/>
            <person name="Yang X."/>
            <person name="Smith J.A."/>
            <person name="Cushman J.C."/>
            <person name="Paull R.E."/>
            <person name="Yu Q."/>
        </authorList>
    </citation>
    <scope>NUCLEOTIDE SEQUENCE [LARGE SCALE GENOMIC DNA]</scope>
    <source>
        <strain evidence="2">cv. F153</strain>
    </source>
</reference>
<gene>
    <name evidence="3" type="primary">LOC109713637</name>
</gene>
<accession>A0A6P5FAY3</accession>
<evidence type="ECO:0000259" key="1">
    <source>
        <dbReference type="Pfam" id="PF02721"/>
    </source>
</evidence>
<feature type="domain" description="Replication protein A 70 kDa DNA-binding subunit B/D first OB fold" evidence="1">
    <location>
        <begin position="6"/>
        <end position="106"/>
    </location>
</feature>
<dbReference type="Pfam" id="PF02721">
    <property type="entry name" value="DUF223"/>
    <property type="match status" value="1"/>
</dbReference>
<protein>
    <submittedName>
        <fullName evidence="3">Uncharacterized protein LOC109713637</fullName>
    </submittedName>
</protein>
<name>A0A6P5FAY3_ANACO</name>
<sequence length="227" mass="26314">MENVLLSQLSLHQQPCKIKVRICRIWESTTPYSKGDIFSLDCLLVDKEEFSMQATIRKQDAEDLKCRITEGKVYVIEKFSVIPTRKKFVAVDRYYMIQLSKSTQFTEVEDDSEGIPLHSFNFSTFYEINKKQHNDSILTDVVGKIAAIGEITHRYISQSLPPIRNLEIEDFERTTMPATLWDRFATDFDEANIYEEEKSTPIIIILAGMTVRTESTFIDMLSIEDIF</sequence>
<evidence type="ECO:0000313" key="2">
    <source>
        <dbReference type="Proteomes" id="UP000515123"/>
    </source>
</evidence>
<dbReference type="SUPFAM" id="SSF50249">
    <property type="entry name" value="Nucleic acid-binding proteins"/>
    <property type="match status" value="2"/>
</dbReference>
<organism evidence="2 3">
    <name type="scientific">Ananas comosus</name>
    <name type="common">Pineapple</name>
    <name type="synonym">Ananas ananas</name>
    <dbReference type="NCBI Taxonomy" id="4615"/>
    <lineage>
        <taxon>Eukaryota</taxon>
        <taxon>Viridiplantae</taxon>
        <taxon>Streptophyta</taxon>
        <taxon>Embryophyta</taxon>
        <taxon>Tracheophyta</taxon>
        <taxon>Spermatophyta</taxon>
        <taxon>Magnoliopsida</taxon>
        <taxon>Liliopsida</taxon>
        <taxon>Poales</taxon>
        <taxon>Bromeliaceae</taxon>
        <taxon>Bromelioideae</taxon>
        <taxon>Ananas</taxon>
    </lineage>
</organism>
<dbReference type="PANTHER" id="PTHR47165">
    <property type="entry name" value="OS03G0429900 PROTEIN"/>
    <property type="match status" value="1"/>
</dbReference>
<dbReference type="Proteomes" id="UP000515123">
    <property type="component" value="Linkage group 8"/>
</dbReference>
<dbReference type="Gene3D" id="2.40.50.140">
    <property type="entry name" value="Nucleic acid-binding proteins"/>
    <property type="match status" value="2"/>
</dbReference>
<dbReference type="GeneID" id="109713637"/>
<dbReference type="PANTHER" id="PTHR47165:SF3">
    <property type="entry name" value="RETROTRANSPOSON-LIKE PROTEIN"/>
    <property type="match status" value="1"/>
</dbReference>
<reference evidence="3" key="2">
    <citation type="submission" date="2025-08" db="UniProtKB">
        <authorList>
            <consortium name="RefSeq"/>
        </authorList>
    </citation>
    <scope>IDENTIFICATION</scope>
    <source>
        <tissue evidence="3">Leaf</tissue>
    </source>
</reference>
<dbReference type="CDD" id="cd04480">
    <property type="entry name" value="RPA1_DBD_A_like"/>
    <property type="match status" value="1"/>
</dbReference>
<dbReference type="RefSeq" id="XP_020093386.1">
    <property type="nucleotide sequence ID" value="XM_020237797.1"/>
</dbReference>
<proteinExistence type="predicted"/>
<dbReference type="OrthoDB" id="671853at2759"/>
<keyword evidence="2" id="KW-1185">Reference proteome</keyword>
<dbReference type="InterPro" id="IPR012340">
    <property type="entry name" value="NA-bd_OB-fold"/>
</dbReference>
<dbReference type="AlphaFoldDB" id="A0A6P5FAY3"/>
<dbReference type="InterPro" id="IPR003871">
    <property type="entry name" value="RFA1B/D_OB_1st"/>
</dbReference>